<sequence length="67" mass="7041">MDSAVNAVVGAGVALQQFNQDQDMQASLLKRSLDNQSAQISQLMDSMAPEPKLAATGTVGTQINTYA</sequence>
<protein>
    <submittedName>
        <fullName evidence="1">Motility protein</fullName>
    </submittedName>
</protein>
<evidence type="ECO:0000313" key="1">
    <source>
        <dbReference type="EMBL" id="XCJ78173.1"/>
    </source>
</evidence>
<dbReference type="AlphaFoldDB" id="A0AB74U8W9"/>
<dbReference type="InterPro" id="IPR025906">
    <property type="entry name" value="YjfB_motility"/>
</dbReference>
<proteinExistence type="predicted"/>
<organism evidence="1">
    <name type="scientific">Salinicola endophyticus</name>
    <dbReference type="NCBI Taxonomy" id="1949083"/>
    <lineage>
        <taxon>Bacteria</taxon>
        <taxon>Pseudomonadati</taxon>
        <taxon>Pseudomonadota</taxon>
        <taxon>Gammaproteobacteria</taxon>
        <taxon>Oceanospirillales</taxon>
        <taxon>Halomonadaceae</taxon>
        <taxon>Salinicola</taxon>
    </lineage>
</organism>
<dbReference type="EMBL" id="CP159578">
    <property type="protein sequence ID" value="XCJ78173.1"/>
    <property type="molecule type" value="Genomic_DNA"/>
</dbReference>
<dbReference type="Pfam" id="PF14070">
    <property type="entry name" value="YjfB_motility"/>
    <property type="match status" value="1"/>
</dbReference>
<name>A0AB74U8W9_9GAMM</name>
<dbReference type="RefSeq" id="WP_353979193.1">
    <property type="nucleotide sequence ID" value="NZ_CP159578.1"/>
</dbReference>
<reference evidence="1" key="1">
    <citation type="submission" date="2024-06" db="EMBL/GenBank/DDBJ databases">
        <title>Complete genome of Salinicola endophyticus HNIBRBA4755.</title>
        <authorList>
            <person name="Shin S.Y."/>
            <person name="Kang H."/>
            <person name="Song J."/>
        </authorList>
    </citation>
    <scope>NUCLEOTIDE SEQUENCE</scope>
    <source>
        <strain evidence="1">HNIBRBA4755</strain>
    </source>
</reference>
<gene>
    <name evidence="1" type="ORF">ABV408_12040</name>
</gene>
<accession>A0AB74U8W9</accession>